<dbReference type="Pfam" id="PF03732">
    <property type="entry name" value="Retrotrans_gag"/>
    <property type="match status" value="1"/>
</dbReference>
<keyword evidence="1" id="KW-0863">Zinc-finger</keyword>
<dbReference type="GO" id="GO:0003676">
    <property type="term" value="F:nucleic acid binding"/>
    <property type="evidence" value="ECO:0007669"/>
    <property type="project" value="InterPro"/>
</dbReference>
<accession>A0A0K6FSE8</accession>
<dbReference type="Proteomes" id="UP000044841">
    <property type="component" value="Unassembled WGS sequence"/>
</dbReference>
<keyword evidence="1" id="KW-0862">Zinc</keyword>
<evidence type="ECO:0000313" key="4">
    <source>
        <dbReference type="EMBL" id="CUA68894.1"/>
    </source>
</evidence>
<feature type="region of interest" description="Disordered" evidence="2">
    <location>
        <begin position="104"/>
        <end position="143"/>
    </location>
</feature>
<keyword evidence="1" id="KW-0479">Metal-binding</keyword>
<dbReference type="EMBL" id="CYGV01000569">
    <property type="protein sequence ID" value="CUA68894.1"/>
    <property type="molecule type" value="Genomic_DNA"/>
</dbReference>
<evidence type="ECO:0000313" key="5">
    <source>
        <dbReference type="Proteomes" id="UP000044841"/>
    </source>
</evidence>
<feature type="domain" description="CCHC-type" evidence="3">
    <location>
        <begin position="362"/>
        <end position="377"/>
    </location>
</feature>
<protein>
    <submittedName>
        <fullName evidence="4">Similar to pol polyprotein</fullName>
    </submittedName>
</protein>
<keyword evidence="5" id="KW-1185">Reference proteome</keyword>
<sequence>MSVRRSPTPGGSGKRTPKPGVQTEPTEIPRFPTPAGDIELSNIWGLLRNMQEQMVLVQKQNEALINSYEVLAREVKDIGDEQIKQREALTLIKDRTREILDTVGTVPQTPPQGPTLGSKATPHAAPGPSHIHSPTPEPEHFDGTRGRVAKQWWTKVTVWAALQRDNYESEQVAILHILTMMKPGKAADWAQPIMEKIVTGNTSAPHTMSTLTGLFGAAFDDPDASRAAMRQISDLTQTADASAYTTEFNNLAADLDWSDEAALKAQYERGLSFRVKSQLIQHNPYPATLAALQEAAIKIDGLYQELDQSNPHRKAQGPAETKPKATGQGERKRESMSLEERKKLPNYVSEEERKARKEEGLCIKCGSPDHMFRECKNGWRKERVPGKGKAKETAKVAEEPESEKE</sequence>
<organism evidence="4 5">
    <name type="scientific">Rhizoctonia solani</name>
    <dbReference type="NCBI Taxonomy" id="456999"/>
    <lineage>
        <taxon>Eukaryota</taxon>
        <taxon>Fungi</taxon>
        <taxon>Dikarya</taxon>
        <taxon>Basidiomycota</taxon>
        <taxon>Agaricomycotina</taxon>
        <taxon>Agaricomycetes</taxon>
        <taxon>Cantharellales</taxon>
        <taxon>Ceratobasidiaceae</taxon>
        <taxon>Rhizoctonia</taxon>
    </lineage>
</organism>
<evidence type="ECO:0000259" key="3">
    <source>
        <dbReference type="PROSITE" id="PS50158"/>
    </source>
</evidence>
<feature type="compositionally biased region" description="Basic and acidic residues" evidence="2">
    <location>
        <begin position="370"/>
        <end position="405"/>
    </location>
</feature>
<evidence type="ECO:0000256" key="2">
    <source>
        <dbReference type="SAM" id="MobiDB-lite"/>
    </source>
</evidence>
<proteinExistence type="predicted"/>
<evidence type="ECO:0000256" key="1">
    <source>
        <dbReference type="PROSITE-ProRule" id="PRU00047"/>
    </source>
</evidence>
<dbReference type="AlphaFoldDB" id="A0A0K6FSE8"/>
<name>A0A0K6FSE8_9AGAM</name>
<dbReference type="PANTHER" id="PTHR15503:SF36">
    <property type="entry name" value="RETROTRANSPOSON GAG-LIKE PROTEIN 5"/>
    <property type="match status" value="1"/>
</dbReference>
<dbReference type="InterPro" id="IPR032567">
    <property type="entry name" value="RTL1-rel"/>
</dbReference>
<reference evidence="4 5" key="1">
    <citation type="submission" date="2015-07" db="EMBL/GenBank/DDBJ databases">
        <authorList>
            <person name="Noorani M."/>
        </authorList>
    </citation>
    <scope>NUCLEOTIDE SEQUENCE [LARGE SCALE GENOMIC DNA]</scope>
    <source>
        <strain evidence="4">BBA 69670</strain>
    </source>
</reference>
<feature type="compositionally biased region" description="Basic and acidic residues" evidence="2">
    <location>
        <begin position="350"/>
        <end position="361"/>
    </location>
</feature>
<gene>
    <name evidence="4" type="ORF">RSOLAG22IIIB_08140</name>
</gene>
<dbReference type="GO" id="GO:0008270">
    <property type="term" value="F:zinc ion binding"/>
    <property type="evidence" value="ECO:0007669"/>
    <property type="project" value="UniProtKB-KW"/>
</dbReference>
<feature type="region of interest" description="Disordered" evidence="2">
    <location>
        <begin position="309"/>
        <end position="405"/>
    </location>
</feature>
<dbReference type="PROSITE" id="PS50158">
    <property type="entry name" value="ZF_CCHC"/>
    <property type="match status" value="1"/>
</dbReference>
<dbReference type="PANTHER" id="PTHR15503">
    <property type="entry name" value="LDOC1 RELATED"/>
    <property type="match status" value="1"/>
</dbReference>
<feature type="compositionally biased region" description="Basic and acidic residues" evidence="2">
    <location>
        <begin position="329"/>
        <end position="343"/>
    </location>
</feature>
<dbReference type="InterPro" id="IPR005162">
    <property type="entry name" value="Retrotrans_gag_dom"/>
</dbReference>
<feature type="region of interest" description="Disordered" evidence="2">
    <location>
        <begin position="1"/>
        <end position="34"/>
    </location>
</feature>
<dbReference type="InterPro" id="IPR001878">
    <property type="entry name" value="Znf_CCHC"/>
</dbReference>
<dbReference type="SMART" id="SM00343">
    <property type="entry name" value="ZnF_C2HC"/>
    <property type="match status" value="1"/>
</dbReference>